<dbReference type="Pfam" id="PF00005">
    <property type="entry name" value="ABC_tran"/>
    <property type="match status" value="1"/>
</dbReference>
<evidence type="ECO:0000259" key="4">
    <source>
        <dbReference type="PROSITE" id="PS50893"/>
    </source>
</evidence>
<dbReference type="GO" id="GO:0005524">
    <property type="term" value="F:ATP binding"/>
    <property type="evidence" value="ECO:0007669"/>
    <property type="project" value="UniProtKB-KW"/>
</dbReference>
<dbReference type="SUPFAM" id="SSF52540">
    <property type="entry name" value="P-loop containing nucleoside triphosphate hydrolases"/>
    <property type="match status" value="1"/>
</dbReference>
<dbReference type="Gene3D" id="3.40.50.300">
    <property type="entry name" value="P-loop containing nucleotide triphosphate hydrolases"/>
    <property type="match status" value="1"/>
</dbReference>
<reference evidence="5 6" key="1">
    <citation type="submission" date="2022-06" db="EMBL/GenBank/DDBJ databases">
        <title>Isolation of gut microbiota from human fecal samples.</title>
        <authorList>
            <person name="Pamer E.G."/>
            <person name="Barat B."/>
            <person name="Waligurski E."/>
            <person name="Medina S."/>
            <person name="Paddock L."/>
            <person name="Mostad J."/>
        </authorList>
    </citation>
    <scope>NUCLEOTIDE SEQUENCE [LARGE SCALE GENOMIC DNA]</scope>
    <source>
        <strain evidence="5 6">DFI.9.73</strain>
    </source>
</reference>
<dbReference type="SMART" id="SM00382">
    <property type="entry name" value="AAA"/>
    <property type="match status" value="1"/>
</dbReference>
<keyword evidence="6" id="KW-1185">Reference proteome</keyword>
<dbReference type="EMBL" id="JANFZH010000001">
    <property type="protein sequence ID" value="MCQ4838408.1"/>
    <property type="molecule type" value="Genomic_DNA"/>
</dbReference>
<dbReference type="PROSITE" id="PS00211">
    <property type="entry name" value="ABC_TRANSPORTER_1"/>
    <property type="match status" value="1"/>
</dbReference>
<evidence type="ECO:0000256" key="1">
    <source>
        <dbReference type="ARBA" id="ARBA00022448"/>
    </source>
</evidence>
<keyword evidence="1" id="KW-0813">Transport</keyword>
<dbReference type="RefSeq" id="WP_066863557.1">
    <property type="nucleotide sequence ID" value="NZ_CABKVV010000013.1"/>
</dbReference>
<dbReference type="InterPro" id="IPR017911">
    <property type="entry name" value="MacB-like_ATP-bd"/>
</dbReference>
<dbReference type="Proteomes" id="UP001524473">
    <property type="component" value="Unassembled WGS sequence"/>
</dbReference>
<dbReference type="InterPro" id="IPR015854">
    <property type="entry name" value="ABC_transpr_LolD-like"/>
</dbReference>
<keyword evidence="2" id="KW-0547">Nucleotide-binding</keyword>
<evidence type="ECO:0000313" key="6">
    <source>
        <dbReference type="Proteomes" id="UP001524473"/>
    </source>
</evidence>
<dbReference type="InterPro" id="IPR027417">
    <property type="entry name" value="P-loop_NTPase"/>
</dbReference>
<dbReference type="InterPro" id="IPR003593">
    <property type="entry name" value="AAA+_ATPase"/>
</dbReference>
<sequence>MNSFIRLEHISKTYKLGETAFHALRNISVSFESGTFCFVTGRSGSGKTTLLNLIGTLDKPTKGKIFLEGKDISILPDKSLSELRRRRIGFVFQAFNLLNEYSVWDNVCLSFYLDGAKPDRTYLEELLNTFGLWERRDSYPAQLSGGQQQRVAIARAMANHPAILLADEPTGNLDHRSGSEVMQMLRLSRERFQQTILLVTHDVEYIGLADRRIHIEDGRIVDDTQNAESASHFDFDSGAMPYKE</sequence>
<dbReference type="InterPro" id="IPR017871">
    <property type="entry name" value="ABC_transporter-like_CS"/>
</dbReference>
<accession>A0ABT1RUV7</accession>
<protein>
    <submittedName>
        <fullName evidence="5">ABC transporter ATP-binding protein</fullName>
    </submittedName>
</protein>
<comment type="caution">
    <text evidence="5">The sequence shown here is derived from an EMBL/GenBank/DDBJ whole genome shotgun (WGS) entry which is preliminary data.</text>
</comment>
<dbReference type="InterPro" id="IPR003439">
    <property type="entry name" value="ABC_transporter-like_ATP-bd"/>
</dbReference>
<organism evidence="5 6">
    <name type="scientific">Neglectibacter timonensis</name>
    <dbReference type="NCBI Taxonomy" id="1776382"/>
    <lineage>
        <taxon>Bacteria</taxon>
        <taxon>Bacillati</taxon>
        <taxon>Bacillota</taxon>
        <taxon>Clostridia</taxon>
        <taxon>Eubacteriales</taxon>
        <taxon>Oscillospiraceae</taxon>
        <taxon>Neglectibacter</taxon>
    </lineage>
</organism>
<proteinExistence type="predicted"/>
<dbReference type="PROSITE" id="PS50893">
    <property type="entry name" value="ABC_TRANSPORTER_2"/>
    <property type="match status" value="1"/>
</dbReference>
<keyword evidence="3 5" id="KW-0067">ATP-binding</keyword>
<dbReference type="PANTHER" id="PTHR24220">
    <property type="entry name" value="IMPORT ATP-BINDING PROTEIN"/>
    <property type="match status" value="1"/>
</dbReference>
<evidence type="ECO:0000256" key="2">
    <source>
        <dbReference type="ARBA" id="ARBA00022741"/>
    </source>
</evidence>
<dbReference type="CDD" id="cd03255">
    <property type="entry name" value="ABC_MJ0796_LolCDE_FtsE"/>
    <property type="match status" value="1"/>
</dbReference>
<evidence type="ECO:0000313" key="5">
    <source>
        <dbReference type="EMBL" id="MCQ4838408.1"/>
    </source>
</evidence>
<feature type="domain" description="ABC transporter" evidence="4">
    <location>
        <begin position="5"/>
        <end position="242"/>
    </location>
</feature>
<name>A0ABT1RUV7_9FIRM</name>
<gene>
    <name evidence="5" type="ORF">NE695_00590</name>
</gene>
<evidence type="ECO:0000256" key="3">
    <source>
        <dbReference type="ARBA" id="ARBA00022840"/>
    </source>
</evidence>
<dbReference type="GeneID" id="90532306"/>